<keyword evidence="4 6" id="KW-1133">Transmembrane helix</keyword>
<sequence length="178" mass="19305">MGYLLTLFFSVAFIAGQLIDMQMGFGMANVFDEQSNASIPMLGNMLNIMMMLVFISVGGFERLLALLHLTFLRIPVGTVTVPRGIAWIIAELFSEAFVLGLRMALPLIVSGLLGEAAMGMLVRTVPQMNVFVIGLPLKILLGFMVLLMILPVYTSLTSSVFESMFAGMERAFAALVGA</sequence>
<proteinExistence type="predicted"/>
<evidence type="ECO:0000256" key="6">
    <source>
        <dbReference type="SAM" id="Phobius"/>
    </source>
</evidence>
<name>A0A645HZV4_9ZZZZ</name>
<dbReference type="PANTHER" id="PTHR30065">
    <property type="entry name" value="FLAGELLAR BIOSYNTHETIC PROTEIN FLIR"/>
    <property type="match status" value="1"/>
</dbReference>
<evidence type="ECO:0000256" key="3">
    <source>
        <dbReference type="ARBA" id="ARBA00022692"/>
    </source>
</evidence>
<organism evidence="7">
    <name type="scientific">bioreactor metagenome</name>
    <dbReference type="NCBI Taxonomy" id="1076179"/>
    <lineage>
        <taxon>unclassified sequences</taxon>
        <taxon>metagenomes</taxon>
        <taxon>ecological metagenomes</taxon>
    </lineage>
</organism>
<evidence type="ECO:0000256" key="5">
    <source>
        <dbReference type="ARBA" id="ARBA00023136"/>
    </source>
</evidence>
<evidence type="ECO:0000256" key="4">
    <source>
        <dbReference type="ARBA" id="ARBA00022989"/>
    </source>
</evidence>
<feature type="transmembrane region" description="Helical" evidence="6">
    <location>
        <begin position="72"/>
        <end position="90"/>
    </location>
</feature>
<evidence type="ECO:0000256" key="1">
    <source>
        <dbReference type="ARBA" id="ARBA00004651"/>
    </source>
</evidence>
<dbReference type="EMBL" id="VSSQ01102299">
    <property type="protein sequence ID" value="MPN43719.1"/>
    <property type="molecule type" value="Genomic_DNA"/>
</dbReference>
<feature type="transmembrane region" description="Helical" evidence="6">
    <location>
        <begin position="96"/>
        <end position="118"/>
    </location>
</feature>
<protein>
    <recommendedName>
        <fullName evidence="8">Flagellar biosynthetic protein FliR</fullName>
    </recommendedName>
</protein>
<feature type="transmembrane region" description="Helical" evidence="6">
    <location>
        <begin position="42"/>
        <end position="60"/>
    </location>
</feature>
<gene>
    <name evidence="7" type="ORF">SDC9_191279</name>
</gene>
<dbReference type="Pfam" id="PF01311">
    <property type="entry name" value="Bac_export_1"/>
    <property type="match status" value="1"/>
</dbReference>
<dbReference type="GO" id="GO:0005886">
    <property type="term" value="C:plasma membrane"/>
    <property type="evidence" value="ECO:0007669"/>
    <property type="project" value="UniProtKB-SubCell"/>
</dbReference>
<dbReference type="GO" id="GO:0006605">
    <property type="term" value="P:protein targeting"/>
    <property type="evidence" value="ECO:0007669"/>
    <property type="project" value="InterPro"/>
</dbReference>
<keyword evidence="3 6" id="KW-0812">Transmembrane</keyword>
<dbReference type="PANTHER" id="PTHR30065:SF1">
    <property type="entry name" value="SURFACE PRESENTATION OF ANTIGENS PROTEIN SPAR"/>
    <property type="match status" value="1"/>
</dbReference>
<evidence type="ECO:0000313" key="7">
    <source>
        <dbReference type="EMBL" id="MPN43719.1"/>
    </source>
</evidence>
<accession>A0A645HZV4</accession>
<feature type="transmembrane region" description="Helical" evidence="6">
    <location>
        <begin position="130"/>
        <end position="153"/>
    </location>
</feature>
<keyword evidence="2" id="KW-1003">Cell membrane</keyword>
<keyword evidence="5 6" id="KW-0472">Membrane</keyword>
<dbReference type="AlphaFoldDB" id="A0A645HZV4"/>
<comment type="subcellular location">
    <subcellularLocation>
        <location evidence="1">Cell membrane</location>
        <topology evidence="1">Multi-pass membrane protein</topology>
    </subcellularLocation>
</comment>
<evidence type="ECO:0000256" key="2">
    <source>
        <dbReference type="ARBA" id="ARBA00022475"/>
    </source>
</evidence>
<reference evidence="7" key="1">
    <citation type="submission" date="2019-08" db="EMBL/GenBank/DDBJ databases">
        <authorList>
            <person name="Kucharzyk K."/>
            <person name="Murdoch R.W."/>
            <person name="Higgins S."/>
            <person name="Loffler F."/>
        </authorList>
    </citation>
    <scope>NUCLEOTIDE SEQUENCE</scope>
</reference>
<dbReference type="InterPro" id="IPR002010">
    <property type="entry name" value="T3SS_IM_R"/>
</dbReference>
<dbReference type="PRINTS" id="PR00953">
    <property type="entry name" value="TYPE3IMRPROT"/>
</dbReference>
<comment type="caution">
    <text evidence="7">The sequence shown here is derived from an EMBL/GenBank/DDBJ whole genome shotgun (WGS) entry which is preliminary data.</text>
</comment>
<evidence type="ECO:0008006" key="8">
    <source>
        <dbReference type="Google" id="ProtNLM"/>
    </source>
</evidence>